<keyword evidence="4 5" id="KW-0472">Membrane</keyword>
<accession>A0A4V2SD47</accession>
<dbReference type="InterPro" id="IPR000620">
    <property type="entry name" value="EamA_dom"/>
</dbReference>
<gene>
    <name evidence="7" type="ORF">EV699_10650</name>
</gene>
<feature type="transmembrane region" description="Helical" evidence="5">
    <location>
        <begin position="32"/>
        <end position="50"/>
    </location>
</feature>
<evidence type="ECO:0000259" key="6">
    <source>
        <dbReference type="Pfam" id="PF00892"/>
    </source>
</evidence>
<dbReference type="GO" id="GO:0016020">
    <property type="term" value="C:membrane"/>
    <property type="evidence" value="ECO:0007669"/>
    <property type="project" value="UniProtKB-SubCell"/>
</dbReference>
<evidence type="ECO:0000313" key="7">
    <source>
        <dbReference type="EMBL" id="TCO81956.1"/>
    </source>
</evidence>
<dbReference type="InterPro" id="IPR050638">
    <property type="entry name" value="AA-Vitamin_Transporters"/>
</dbReference>
<dbReference type="Pfam" id="PF00892">
    <property type="entry name" value="EamA"/>
    <property type="match status" value="2"/>
</dbReference>
<feature type="transmembrane region" description="Helical" evidence="5">
    <location>
        <begin position="137"/>
        <end position="158"/>
    </location>
</feature>
<evidence type="ECO:0000256" key="2">
    <source>
        <dbReference type="ARBA" id="ARBA00022692"/>
    </source>
</evidence>
<dbReference type="InterPro" id="IPR037185">
    <property type="entry name" value="EmrE-like"/>
</dbReference>
<keyword evidence="3 5" id="KW-1133">Transmembrane helix</keyword>
<evidence type="ECO:0000256" key="1">
    <source>
        <dbReference type="ARBA" id="ARBA00004141"/>
    </source>
</evidence>
<dbReference type="EMBL" id="SLWY01000006">
    <property type="protein sequence ID" value="TCO81956.1"/>
    <property type="molecule type" value="Genomic_DNA"/>
</dbReference>
<evidence type="ECO:0000256" key="4">
    <source>
        <dbReference type="ARBA" id="ARBA00023136"/>
    </source>
</evidence>
<feature type="transmembrane region" description="Helical" evidence="5">
    <location>
        <begin position="262"/>
        <end position="280"/>
    </location>
</feature>
<dbReference type="AlphaFoldDB" id="A0A4V2SD47"/>
<dbReference type="Proteomes" id="UP000295765">
    <property type="component" value="Unassembled WGS sequence"/>
</dbReference>
<feature type="transmembrane region" description="Helical" evidence="5">
    <location>
        <begin position="57"/>
        <end position="79"/>
    </location>
</feature>
<evidence type="ECO:0000256" key="3">
    <source>
        <dbReference type="ARBA" id="ARBA00022989"/>
    </source>
</evidence>
<dbReference type="OrthoDB" id="7158585at2"/>
<keyword evidence="2 5" id="KW-0812">Transmembrane</keyword>
<dbReference type="PANTHER" id="PTHR32322:SF9">
    <property type="entry name" value="AMINO-ACID METABOLITE EFFLUX PUMP-RELATED"/>
    <property type="match status" value="1"/>
</dbReference>
<organism evidence="7 8">
    <name type="scientific">Plasticicumulans lactativorans</name>
    <dbReference type="NCBI Taxonomy" id="1133106"/>
    <lineage>
        <taxon>Bacteria</taxon>
        <taxon>Pseudomonadati</taxon>
        <taxon>Pseudomonadota</taxon>
        <taxon>Gammaproteobacteria</taxon>
        <taxon>Candidatus Competibacteraceae</taxon>
        <taxon>Plasticicumulans</taxon>
    </lineage>
</organism>
<evidence type="ECO:0000313" key="8">
    <source>
        <dbReference type="Proteomes" id="UP000295765"/>
    </source>
</evidence>
<feature type="domain" description="EamA" evidence="6">
    <location>
        <begin position="6"/>
        <end position="129"/>
    </location>
</feature>
<feature type="transmembrane region" description="Helical" evidence="5">
    <location>
        <begin position="209"/>
        <end position="229"/>
    </location>
</feature>
<feature type="transmembrane region" description="Helical" evidence="5">
    <location>
        <begin position="85"/>
        <end position="102"/>
    </location>
</feature>
<sequence>MPVPHLLLAVLVTVLWGWNFVAIKAGLGSLPPLLFTALRFVFAALPALWLPRPAGPWRWLVAAGLGIGVVQFGCLFTAMDGYISPGLASLVLQMQAFFTVLLARVVDGVRPRPWQWWGLAIAFAGIALIGAELDASVSAAGLGLVLVAALGWAGGNLALRRAGAVNMLHFVVWMSLIPPLPLAAASLALEGPQALVQAWHAIDVAGTAALAYIVVASTWIGYGLWGWLMQRHAVTLVAPFSLLVPLNGMLAASLVYGEHYGGLRLFACALVLAGLALNTFGGRLPWWRRRIA</sequence>
<feature type="domain" description="EamA" evidence="6">
    <location>
        <begin position="141"/>
        <end position="279"/>
    </location>
</feature>
<feature type="transmembrane region" description="Helical" evidence="5">
    <location>
        <begin position="236"/>
        <end position="256"/>
    </location>
</feature>
<dbReference type="RefSeq" id="WP_132540060.1">
    <property type="nucleotide sequence ID" value="NZ_SLWY01000006.1"/>
</dbReference>
<comment type="caution">
    <text evidence="7">The sequence shown here is derived from an EMBL/GenBank/DDBJ whole genome shotgun (WGS) entry which is preliminary data.</text>
</comment>
<protein>
    <submittedName>
        <fullName evidence="7">O-acetylserine/cysteine efflux transporter</fullName>
    </submittedName>
</protein>
<keyword evidence="8" id="KW-1185">Reference proteome</keyword>
<dbReference type="SUPFAM" id="SSF103481">
    <property type="entry name" value="Multidrug resistance efflux transporter EmrE"/>
    <property type="match status" value="2"/>
</dbReference>
<dbReference type="PANTHER" id="PTHR32322">
    <property type="entry name" value="INNER MEMBRANE TRANSPORTER"/>
    <property type="match status" value="1"/>
</dbReference>
<reference evidence="7 8" key="1">
    <citation type="submission" date="2019-03" db="EMBL/GenBank/DDBJ databases">
        <title>Genomic Encyclopedia of Type Strains, Phase IV (KMG-IV): sequencing the most valuable type-strain genomes for metagenomic binning, comparative biology and taxonomic classification.</title>
        <authorList>
            <person name="Goeker M."/>
        </authorList>
    </citation>
    <scope>NUCLEOTIDE SEQUENCE [LARGE SCALE GENOMIC DNA]</scope>
    <source>
        <strain evidence="7 8">DSM 25287</strain>
    </source>
</reference>
<feature type="transmembrane region" description="Helical" evidence="5">
    <location>
        <begin position="114"/>
        <end position="131"/>
    </location>
</feature>
<proteinExistence type="predicted"/>
<feature type="transmembrane region" description="Helical" evidence="5">
    <location>
        <begin position="170"/>
        <end position="189"/>
    </location>
</feature>
<name>A0A4V2SD47_9GAMM</name>
<comment type="subcellular location">
    <subcellularLocation>
        <location evidence="1">Membrane</location>
        <topology evidence="1">Multi-pass membrane protein</topology>
    </subcellularLocation>
</comment>
<evidence type="ECO:0000256" key="5">
    <source>
        <dbReference type="SAM" id="Phobius"/>
    </source>
</evidence>